<comment type="caution">
    <text evidence="1">The sequence shown here is derived from an EMBL/GenBank/DDBJ whole genome shotgun (WGS) entry which is preliminary data.</text>
</comment>
<reference evidence="1" key="1">
    <citation type="submission" date="2019-08" db="EMBL/GenBank/DDBJ databases">
        <authorList>
            <person name="Kucharzyk K."/>
            <person name="Murdoch R.W."/>
            <person name="Higgins S."/>
            <person name="Loffler F."/>
        </authorList>
    </citation>
    <scope>NUCLEOTIDE SEQUENCE</scope>
</reference>
<gene>
    <name evidence="1" type="ORF">SDC9_172654</name>
</gene>
<sequence>MIEFARGLVALHQQVAHRGLDPLALGGQLVAGRGLVLDLLHDVELGVLQRGDASAQVFDLVEHRLQRLGRDHSRIDLLLIAHQTGARRSQIDLNPLLLGLGVSPAGLSGNDLLAQFGASGLQLGELGVFGKGRAAVAQSGYLSIQLGDLQQRSLRTGISLHR</sequence>
<accession>A0A645GEA6</accession>
<evidence type="ECO:0000313" key="1">
    <source>
        <dbReference type="EMBL" id="MPN25247.1"/>
    </source>
</evidence>
<dbReference type="EMBL" id="VSSQ01074354">
    <property type="protein sequence ID" value="MPN25247.1"/>
    <property type="molecule type" value="Genomic_DNA"/>
</dbReference>
<name>A0A645GEA6_9ZZZZ</name>
<organism evidence="1">
    <name type="scientific">bioreactor metagenome</name>
    <dbReference type="NCBI Taxonomy" id="1076179"/>
    <lineage>
        <taxon>unclassified sequences</taxon>
        <taxon>metagenomes</taxon>
        <taxon>ecological metagenomes</taxon>
    </lineage>
</organism>
<protein>
    <submittedName>
        <fullName evidence="1">Uncharacterized protein</fullName>
    </submittedName>
</protein>
<proteinExistence type="predicted"/>
<dbReference type="AlphaFoldDB" id="A0A645GEA6"/>